<accession>A0A7C9KY32</accession>
<name>A0A7C9KY32_9PROT</name>
<dbReference type="AlphaFoldDB" id="A0A7C9KY32"/>
<evidence type="ECO:0000313" key="2">
    <source>
        <dbReference type="EMBL" id="NDP47790.1"/>
    </source>
</evidence>
<comment type="caution">
    <text evidence="2">The sequence shown here is derived from an EMBL/GenBank/DDBJ whole genome shotgun (WGS) entry which is preliminary data.</text>
</comment>
<dbReference type="Proteomes" id="UP000483432">
    <property type="component" value="Unassembled WGS sequence"/>
</dbReference>
<keyword evidence="1" id="KW-0812">Transmembrane</keyword>
<proteinExistence type="predicted"/>
<feature type="transmembrane region" description="Helical" evidence="1">
    <location>
        <begin position="111"/>
        <end position="133"/>
    </location>
</feature>
<feature type="transmembrane region" description="Helical" evidence="1">
    <location>
        <begin position="32"/>
        <end position="52"/>
    </location>
</feature>
<evidence type="ECO:0000256" key="1">
    <source>
        <dbReference type="SAM" id="Phobius"/>
    </source>
</evidence>
<feature type="transmembrane region" description="Helical" evidence="1">
    <location>
        <begin position="225"/>
        <end position="246"/>
    </location>
</feature>
<gene>
    <name evidence="2" type="ORF">GZ085_05230</name>
</gene>
<evidence type="ECO:0000313" key="3">
    <source>
        <dbReference type="Proteomes" id="UP000483432"/>
    </source>
</evidence>
<organism evidence="2 3">
    <name type="scientific">Sulfuriferula multivorans</name>
    <dbReference type="NCBI Taxonomy" id="1559896"/>
    <lineage>
        <taxon>Bacteria</taxon>
        <taxon>Pseudomonadati</taxon>
        <taxon>Pseudomonadota</taxon>
        <taxon>Betaproteobacteria</taxon>
        <taxon>Nitrosomonadales</taxon>
        <taxon>Sulfuricellaceae</taxon>
        <taxon>Sulfuriferula</taxon>
    </lineage>
</organism>
<keyword evidence="1" id="KW-1133">Transmembrane helix</keyword>
<feature type="transmembrane region" description="Helical" evidence="1">
    <location>
        <begin position="154"/>
        <end position="179"/>
    </location>
</feature>
<feature type="transmembrane region" description="Helical" evidence="1">
    <location>
        <begin position="80"/>
        <end position="99"/>
    </location>
</feature>
<protein>
    <submittedName>
        <fullName evidence="2">Uncharacterized protein</fullName>
    </submittedName>
</protein>
<dbReference type="EMBL" id="JAAFGW010000057">
    <property type="protein sequence ID" value="NDP47790.1"/>
    <property type="molecule type" value="Genomic_DNA"/>
</dbReference>
<sequence length="247" mass="26685">MALLLIACLLLPLFPLSMPFNALLNWLKRPGIRFAVVLIAPQLGVLALDYVAQPIPDWLPVWALASAAFYAIRLLSVRDLGMWAGFLATSALALVWIFAAEGAAPLDLHLFAFGLSLPPALLMLLAGTLVRRFGAAYAGLHGGLGRCLPRWSRILIWVVLAAIATPVFPGFFIVLGLVFDARWPSAAAILFVWLIWSWAGTRLLQGFVFDICQQVEVRDLRPAAVAVYSGALALFLIAGLIVTGGVL</sequence>
<keyword evidence="1" id="KW-0472">Membrane</keyword>
<feature type="transmembrane region" description="Helical" evidence="1">
    <location>
        <begin position="185"/>
        <end position="204"/>
    </location>
</feature>
<reference evidence="2 3" key="1">
    <citation type="submission" date="2019-09" db="EMBL/GenBank/DDBJ databases">
        <title>H2 Metabolism Revealed by Metagenomic Analysis in Subglacial Sediment of East Antarctica.</title>
        <authorList>
            <person name="Yang Z."/>
            <person name="Zhang Y."/>
            <person name="Lv Y."/>
            <person name="Yan W."/>
            <person name="Xiao X."/>
            <person name="Sun B."/>
            <person name="Ma H."/>
        </authorList>
    </citation>
    <scope>NUCLEOTIDE SEQUENCE [LARGE SCALE GENOMIC DNA]</scope>
    <source>
        <strain evidence="2">Bin2_2</strain>
    </source>
</reference>